<name>A0A4U0Y029_9PEZI</name>
<dbReference type="AlphaFoldDB" id="A0A4U0Y029"/>
<evidence type="ECO:0000313" key="2">
    <source>
        <dbReference type="Proteomes" id="UP000309340"/>
    </source>
</evidence>
<evidence type="ECO:0000313" key="1">
    <source>
        <dbReference type="EMBL" id="TKA82647.1"/>
    </source>
</evidence>
<reference evidence="1 2" key="1">
    <citation type="submission" date="2017-03" db="EMBL/GenBank/DDBJ databases">
        <title>Genomes of endolithic fungi from Antarctica.</title>
        <authorList>
            <person name="Coleine C."/>
            <person name="Masonjones S."/>
            <person name="Stajich J.E."/>
        </authorList>
    </citation>
    <scope>NUCLEOTIDE SEQUENCE [LARGE SCALE GENOMIC DNA]</scope>
    <source>
        <strain evidence="1 2">CCFEE 5184</strain>
    </source>
</reference>
<dbReference type="EMBL" id="NAJQ01000029">
    <property type="protein sequence ID" value="TKA82647.1"/>
    <property type="molecule type" value="Genomic_DNA"/>
</dbReference>
<proteinExistence type="predicted"/>
<comment type="caution">
    <text evidence="1">The sequence shown here is derived from an EMBL/GenBank/DDBJ whole genome shotgun (WGS) entry which is preliminary data.</text>
</comment>
<dbReference type="OrthoDB" id="3933842at2759"/>
<keyword evidence="2" id="KW-1185">Reference proteome</keyword>
<accession>A0A4U0Y029</accession>
<organism evidence="1 2">
    <name type="scientific">Friedmanniomyces simplex</name>
    <dbReference type="NCBI Taxonomy" id="329884"/>
    <lineage>
        <taxon>Eukaryota</taxon>
        <taxon>Fungi</taxon>
        <taxon>Dikarya</taxon>
        <taxon>Ascomycota</taxon>
        <taxon>Pezizomycotina</taxon>
        <taxon>Dothideomycetes</taxon>
        <taxon>Dothideomycetidae</taxon>
        <taxon>Mycosphaerellales</taxon>
        <taxon>Teratosphaeriaceae</taxon>
        <taxon>Friedmanniomyces</taxon>
    </lineage>
</organism>
<sequence length="173" mass="19272">MTSPTARHSSAFATTPAPTPILTAYRVPADKAWDIFSMLRASRAYYANPRQLLAAMNDEVPQLLFVCSSNELGPRPVEWLYATFGSPDKTNFVVGRIAQRLRLEPLEVDVMAEPEDLGWREMLELIAARVEAGRKAFDASHAVDKHFADLVIPRLLRVARTRAKPAESAGMYT</sequence>
<gene>
    <name evidence="1" type="ORF">B0A55_00745</name>
</gene>
<protein>
    <submittedName>
        <fullName evidence="1">Uncharacterized protein</fullName>
    </submittedName>
</protein>
<dbReference type="Proteomes" id="UP000309340">
    <property type="component" value="Unassembled WGS sequence"/>
</dbReference>